<accession>C8X9H1</accession>
<sequence length="292" mass="29641" precursor="true">MRRAVLIAGLVAGLIVVLGLAAGCTTGASASEDSSTGSPLVSALSSASSARSTGSTGSAPPSAPSSVPPAAAETATAEPSVTVPETTDEASTDTTAGPVPPADPAFTGLIEPVDAALAARMASSWRPGCPVALTDLRYLSLTYRSPDGTVQQGELVVSAAVADDVVAIFRQLYDIGYPIASMRLVDDFGGDDDASMAANNTSAFNCRPVTGGVGFSEHSYGTAIDVNPVQNPYLRGSLVLPAAGRAFVDRPDAPGVIHAGDAVVTVFADHGFSWGGSWREPVDYQHFSVSGR</sequence>
<dbReference type="Pfam" id="PF13539">
    <property type="entry name" value="Peptidase_M15_4"/>
    <property type="match status" value="1"/>
</dbReference>
<dbReference type="InParanoid" id="C8X9H1"/>
<dbReference type="EMBL" id="CP001737">
    <property type="protein sequence ID" value="ACV77239.1"/>
    <property type="molecule type" value="Genomic_DNA"/>
</dbReference>
<dbReference type="STRING" id="479431.Namu_0828"/>
<evidence type="ECO:0000259" key="2">
    <source>
        <dbReference type="Pfam" id="PF13539"/>
    </source>
</evidence>
<organism evidence="3 4">
    <name type="scientific">Nakamurella multipartita (strain ATCC 700099 / DSM 44233 / CIP 104796 / JCM 9543 / NBRC 105858 / Y-104)</name>
    <name type="common">Microsphaera multipartita</name>
    <dbReference type="NCBI Taxonomy" id="479431"/>
    <lineage>
        <taxon>Bacteria</taxon>
        <taxon>Bacillati</taxon>
        <taxon>Actinomycetota</taxon>
        <taxon>Actinomycetes</taxon>
        <taxon>Nakamurellales</taxon>
        <taxon>Nakamurellaceae</taxon>
        <taxon>Nakamurella</taxon>
    </lineage>
</organism>
<dbReference type="SUPFAM" id="SSF55166">
    <property type="entry name" value="Hedgehog/DD-peptidase"/>
    <property type="match status" value="1"/>
</dbReference>
<evidence type="ECO:0000313" key="3">
    <source>
        <dbReference type="EMBL" id="ACV77239.1"/>
    </source>
</evidence>
<feature type="compositionally biased region" description="Low complexity" evidence="1">
    <location>
        <begin position="68"/>
        <end position="82"/>
    </location>
</feature>
<reference evidence="4" key="1">
    <citation type="submission" date="2009-09" db="EMBL/GenBank/DDBJ databases">
        <title>The complete genome of Nakamurella multipartita DSM 44233.</title>
        <authorList>
            <consortium name="US DOE Joint Genome Institute (JGI-PGF)"/>
            <person name="Lucas S."/>
            <person name="Copeland A."/>
            <person name="Lapidus A."/>
            <person name="Glavina del Rio T."/>
            <person name="Dalin E."/>
            <person name="Tice H."/>
            <person name="Bruce D."/>
            <person name="Goodwin L."/>
            <person name="Pitluck S."/>
            <person name="Kyrpides N."/>
            <person name="Mavromatis K."/>
            <person name="Ivanova N."/>
            <person name="Ovchinnikova G."/>
            <person name="Sims D."/>
            <person name="Meincke L."/>
            <person name="Brettin T."/>
            <person name="Detter J.C."/>
            <person name="Han C."/>
            <person name="Larimer F."/>
            <person name="Land M."/>
            <person name="Hauser L."/>
            <person name="Markowitz V."/>
            <person name="Cheng J.-F."/>
            <person name="Hugenholtz P."/>
            <person name="Woyke T."/>
            <person name="Wu D."/>
            <person name="Klenk H.-P."/>
            <person name="Eisen J.A."/>
        </authorList>
    </citation>
    <scope>NUCLEOTIDE SEQUENCE [LARGE SCALE GENOMIC DNA]</scope>
    <source>
        <strain evidence="4">ATCC 700099 / DSM 44233 / CIP 104796 / JCM 9543 / NBRC 105858 / Y-104</strain>
    </source>
</reference>
<dbReference type="InterPro" id="IPR039561">
    <property type="entry name" value="Peptidase_M15C"/>
</dbReference>
<name>C8X9H1_NAKMY</name>
<feature type="region of interest" description="Disordered" evidence="1">
    <location>
        <begin position="26"/>
        <end position="105"/>
    </location>
</feature>
<gene>
    <name evidence="3" type="ordered locus">Namu_0828</name>
</gene>
<dbReference type="RefSeq" id="WP_015746155.1">
    <property type="nucleotide sequence ID" value="NC_013235.1"/>
</dbReference>
<dbReference type="KEGG" id="nml:Namu_0828"/>
<dbReference type="InterPro" id="IPR009045">
    <property type="entry name" value="Zn_M74/Hedgehog-like"/>
</dbReference>
<dbReference type="PROSITE" id="PS51257">
    <property type="entry name" value="PROKAR_LIPOPROTEIN"/>
    <property type="match status" value="1"/>
</dbReference>
<dbReference type="Proteomes" id="UP000002218">
    <property type="component" value="Chromosome"/>
</dbReference>
<feature type="compositionally biased region" description="Low complexity" evidence="1">
    <location>
        <begin position="38"/>
        <end position="60"/>
    </location>
</feature>
<dbReference type="GO" id="GO:0008233">
    <property type="term" value="F:peptidase activity"/>
    <property type="evidence" value="ECO:0007669"/>
    <property type="project" value="InterPro"/>
</dbReference>
<dbReference type="HOGENOM" id="CLU_066235_2_0_11"/>
<dbReference type="AlphaFoldDB" id="C8X9H1"/>
<proteinExistence type="predicted"/>
<dbReference type="eggNOG" id="COG2843">
    <property type="taxonomic scope" value="Bacteria"/>
</dbReference>
<feature type="domain" description="Peptidase M15C" evidence="2">
    <location>
        <begin position="213"/>
        <end position="288"/>
    </location>
</feature>
<evidence type="ECO:0000256" key="1">
    <source>
        <dbReference type="SAM" id="MobiDB-lite"/>
    </source>
</evidence>
<protein>
    <recommendedName>
        <fullName evidence="2">Peptidase M15C domain-containing protein</fullName>
    </recommendedName>
</protein>
<dbReference type="Gene3D" id="3.30.1380.10">
    <property type="match status" value="1"/>
</dbReference>
<keyword evidence="4" id="KW-1185">Reference proteome</keyword>
<feature type="compositionally biased region" description="Polar residues" evidence="1">
    <location>
        <begin position="26"/>
        <end position="37"/>
    </location>
</feature>
<reference evidence="3 4" key="2">
    <citation type="journal article" date="2010" name="Stand. Genomic Sci.">
        <title>Complete genome sequence of Nakamurella multipartita type strain (Y-104).</title>
        <authorList>
            <person name="Tice H."/>
            <person name="Mayilraj S."/>
            <person name="Sims D."/>
            <person name="Lapidus A."/>
            <person name="Nolan M."/>
            <person name="Lucas S."/>
            <person name="Glavina Del Rio T."/>
            <person name="Copeland A."/>
            <person name="Cheng J.F."/>
            <person name="Meincke L."/>
            <person name="Bruce D."/>
            <person name="Goodwin L."/>
            <person name="Pitluck S."/>
            <person name="Ivanova N."/>
            <person name="Mavromatis K."/>
            <person name="Ovchinnikova G."/>
            <person name="Pati A."/>
            <person name="Chen A."/>
            <person name="Palaniappan K."/>
            <person name="Land M."/>
            <person name="Hauser L."/>
            <person name="Chang Y.J."/>
            <person name="Jeffries C.D."/>
            <person name="Detter J.C."/>
            <person name="Brettin T."/>
            <person name="Rohde M."/>
            <person name="Goker M."/>
            <person name="Bristow J."/>
            <person name="Eisen J.A."/>
            <person name="Markowitz V."/>
            <person name="Hugenholtz P."/>
            <person name="Kyrpides N.C."/>
            <person name="Klenk H.P."/>
            <person name="Chen F."/>
        </authorList>
    </citation>
    <scope>NUCLEOTIDE SEQUENCE [LARGE SCALE GENOMIC DNA]</scope>
    <source>
        <strain evidence="4">ATCC 700099 / DSM 44233 / CIP 104796 / JCM 9543 / NBRC 105858 / Y-104</strain>
    </source>
</reference>
<evidence type="ECO:0000313" key="4">
    <source>
        <dbReference type="Proteomes" id="UP000002218"/>
    </source>
</evidence>